<name>A0AAV1KRW6_9NEOP</name>
<evidence type="ECO:0008006" key="7">
    <source>
        <dbReference type="Google" id="ProtNLM"/>
    </source>
</evidence>
<gene>
    <name evidence="5" type="ORF">PARMNEM_LOCUS6801</name>
</gene>
<comment type="similarity">
    <text evidence="3">Belongs to the TO family.</text>
</comment>
<dbReference type="PANTHER" id="PTHR11008:SF41">
    <property type="entry name" value="RE70318P"/>
    <property type="match status" value="1"/>
</dbReference>
<keyword evidence="6" id="KW-1185">Reference proteome</keyword>
<dbReference type="InterPro" id="IPR010562">
    <property type="entry name" value="Haemolymph_juvenile_hormone-bd"/>
</dbReference>
<comment type="caution">
    <text evidence="5">The sequence shown here is derived from an EMBL/GenBank/DDBJ whole genome shotgun (WGS) entry which is preliminary data.</text>
</comment>
<dbReference type="AlphaFoldDB" id="A0AAV1KRW6"/>
<dbReference type="EMBL" id="CAVLGL010000079">
    <property type="protein sequence ID" value="CAK1585763.1"/>
    <property type="molecule type" value="Genomic_DNA"/>
</dbReference>
<feature type="chain" id="PRO_5043830405" description="Takeout" evidence="4">
    <location>
        <begin position="20"/>
        <end position="239"/>
    </location>
</feature>
<dbReference type="GO" id="GO:0007623">
    <property type="term" value="P:circadian rhythm"/>
    <property type="evidence" value="ECO:0007669"/>
    <property type="project" value="UniProtKB-ARBA"/>
</dbReference>
<proteinExistence type="inferred from homology"/>
<dbReference type="PANTHER" id="PTHR11008">
    <property type="entry name" value="PROTEIN TAKEOUT-LIKE PROTEIN"/>
    <property type="match status" value="1"/>
</dbReference>
<accession>A0AAV1KRW6</accession>
<evidence type="ECO:0000313" key="6">
    <source>
        <dbReference type="Proteomes" id="UP001314205"/>
    </source>
</evidence>
<organism evidence="5 6">
    <name type="scientific">Parnassius mnemosyne</name>
    <name type="common">clouded apollo</name>
    <dbReference type="NCBI Taxonomy" id="213953"/>
    <lineage>
        <taxon>Eukaryota</taxon>
        <taxon>Metazoa</taxon>
        <taxon>Ecdysozoa</taxon>
        <taxon>Arthropoda</taxon>
        <taxon>Hexapoda</taxon>
        <taxon>Insecta</taxon>
        <taxon>Pterygota</taxon>
        <taxon>Neoptera</taxon>
        <taxon>Endopterygota</taxon>
        <taxon>Lepidoptera</taxon>
        <taxon>Glossata</taxon>
        <taxon>Ditrysia</taxon>
        <taxon>Papilionoidea</taxon>
        <taxon>Papilionidae</taxon>
        <taxon>Parnassiinae</taxon>
        <taxon>Parnassini</taxon>
        <taxon>Parnassius</taxon>
        <taxon>Driopa</taxon>
    </lineage>
</organism>
<keyword evidence="2" id="KW-0090">Biological rhythms</keyword>
<evidence type="ECO:0000313" key="5">
    <source>
        <dbReference type="EMBL" id="CAK1585763.1"/>
    </source>
</evidence>
<dbReference type="Proteomes" id="UP001314205">
    <property type="component" value="Unassembled WGS sequence"/>
</dbReference>
<sequence>MHTQVYISAVLCFAASAFAGNLPSFIQPCSKSDPNLNQCIQKAIEVAGSKFAKGIPELGIAPLDPMELGTVDVENPALNLVFTDTVVTGLGDFRVNSFKINTETGKAVFDFTANVTLSANYNMDGQVLILSIKGDGQAKIIITNLNIVIKYDYETKDGHWVVTKYKDNYKMDKAQFKFTNLFGGKNKELADTTLAFINESWEIIMQDVSPKSLKKITKRNVEEIKKFFAAFPAMELMLP</sequence>
<reference evidence="5 6" key="1">
    <citation type="submission" date="2023-11" db="EMBL/GenBank/DDBJ databases">
        <authorList>
            <person name="Hedman E."/>
            <person name="Englund M."/>
            <person name="Stromberg M."/>
            <person name="Nyberg Akerstrom W."/>
            <person name="Nylinder S."/>
            <person name="Jareborg N."/>
            <person name="Kallberg Y."/>
            <person name="Kronander E."/>
        </authorList>
    </citation>
    <scope>NUCLEOTIDE SEQUENCE [LARGE SCALE GENOMIC DNA]</scope>
</reference>
<dbReference type="FunFam" id="3.15.10.30:FF:000001">
    <property type="entry name" value="Takeout-like protein 1"/>
    <property type="match status" value="1"/>
</dbReference>
<dbReference type="InterPro" id="IPR038606">
    <property type="entry name" value="To_sf"/>
</dbReference>
<dbReference type="Gene3D" id="3.15.10.30">
    <property type="entry name" value="Haemolymph juvenile hormone binding protein"/>
    <property type="match status" value="1"/>
</dbReference>
<dbReference type="GO" id="GO:0005615">
    <property type="term" value="C:extracellular space"/>
    <property type="evidence" value="ECO:0007669"/>
    <property type="project" value="TreeGrafter"/>
</dbReference>
<dbReference type="SMART" id="SM00700">
    <property type="entry name" value="JHBP"/>
    <property type="match status" value="1"/>
</dbReference>
<protein>
    <recommendedName>
        <fullName evidence="7">Takeout</fullName>
    </recommendedName>
</protein>
<evidence type="ECO:0000256" key="4">
    <source>
        <dbReference type="SAM" id="SignalP"/>
    </source>
</evidence>
<dbReference type="Pfam" id="PF06585">
    <property type="entry name" value="JHBP"/>
    <property type="match status" value="1"/>
</dbReference>
<evidence type="ECO:0000256" key="2">
    <source>
        <dbReference type="ARBA" id="ARBA00023108"/>
    </source>
</evidence>
<keyword evidence="1 4" id="KW-0732">Signal</keyword>
<evidence type="ECO:0000256" key="3">
    <source>
        <dbReference type="ARBA" id="ARBA00060902"/>
    </source>
</evidence>
<evidence type="ECO:0000256" key="1">
    <source>
        <dbReference type="ARBA" id="ARBA00022729"/>
    </source>
</evidence>
<feature type="signal peptide" evidence="4">
    <location>
        <begin position="1"/>
        <end position="19"/>
    </location>
</feature>